<evidence type="ECO:0000313" key="3">
    <source>
        <dbReference type="Proteomes" id="UP001420932"/>
    </source>
</evidence>
<reference evidence="2 3" key="1">
    <citation type="submission" date="2024-01" db="EMBL/GenBank/DDBJ databases">
        <title>Genome assemblies of Stephania.</title>
        <authorList>
            <person name="Yang L."/>
        </authorList>
    </citation>
    <scope>NUCLEOTIDE SEQUENCE [LARGE SCALE GENOMIC DNA]</scope>
    <source>
        <strain evidence="2">YNDBR</strain>
        <tissue evidence="2">Leaf</tissue>
    </source>
</reference>
<dbReference type="Proteomes" id="UP001420932">
    <property type="component" value="Unassembled WGS sequence"/>
</dbReference>
<feature type="coiled-coil region" evidence="1">
    <location>
        <begin position="59"/>
        <end position="86"/>
    </location>
</feature>
<accession>A0AAP0HLM9</accession>
<proteinExistence type="predicted"/>
<dbReference type="AlphaFoldDB" id="A0AAP0HLM9"/>
<evidence type="ECO:0000256" key="1">
    <source>
        <dbReference type="SAM" id="Coils"/>
    </source>
</evidence>
<organism evidence="2 3">
    <name type="scientific">Stephania yunnanensis</name>
    <dbReference type="NCBI Taxonomy" id="152371"/>
    <lineage>
        <taxon>Eukaryota</taxon>
        <taxon>Viridiplantae</taxon>
        <taxon>Streptophyta</taxon>
        <taxon>Embryophyta</taxon>
        <taxon>Tracheophyta</taxon>
        <taxon>Spermatophyta</taxon>
        <taxon>Magnoliopsida</taxon>
        <taxon>Ranunculales</taxon>
        <taxon>Menispermaceae</taxon>
        <taxon>Menispermoideae</taxon>
        <taxon>Cissampelideae</taxon>
        <taxon>Stephania</taxon>
    </lineage>
</organism>
<gene>
    <name evidence="2" type="ORF">Syun_029739</name>
</gene>
<evidence type="ECO:0000313" key="2">
    <source>
        <dbReference type="EMBL" id="KAK9087345.1"/>
    </source>
</evidence>
<keyword evidence="1" id="KW-0175">Coiled coil</keyword>
<name>A0AAP0HLM9_9MAGN</name>
<keyword evidence="3" id="KW-1185">Reference proteome</keyword>
<protein>
    <submittedName>
        <fullName evidence="2">Uncharacterized protein</fullName>
    </submittedName>
</protein>
<sequence length="157" mass="17823">MAHMFYLVQLLESKIREARSKKDTLRARAQSTKFVLTSISDDAFSGIELLERGVRYVQEDQKEQDIKNMEAEVHALEELSKRLFLETFELRQAKLCNLGKLLLFLEPGGVTAESLGYACSISCPIVVVLIRIPEMLHGMNVPTCAISKDSQSYQHFK</sequence>
<dbReference type="EMBL" id="JBBNAF010000013">
    <property type="protein sequence ID" value="KAK9087345.1"/>
    <property type="molecule type" value="Genomic_DNA"/>
</dbReference>
<comment type="caution">
    <text evidence="2">The sequence shown here is derived from an EMBL/GenBank/DDBJ whole genome shotgun (WGS) entry which is preliminary data.</text>
</comment>